<gene>
    <name evidence="3" type="ORF">H8S33_10855</name>
</gene>
<dbReference type="SUPFAM" id="SSF54106">
    <property type="entry name" value="LysM domain"/>
    <property type="match status" value="1"/>
</dbReference>
<dbReference type="SMART" id="SM00257">
    <property type="entry name" value="LysM"/>
    <property type="match status" value="1"/>
</dbReference>
<dbReference type="InterPro" id="IPR042047">
    <property type="entry name" value="SleB_dom1"/>
</dbReference>
<dbReference type="InterPro" id="IPR011105">
    <property type="entry name" value="Cell_wall_hydrolase_SleB"/>
</dbReference>
<evidence type="ECO:0000256" key="1">
    <source>
        <dbReference type="SAM" id="SignalP"/>
    </source>
</evidence>
<sequence length="196" mass="21444">MNKLKKLLITATLSLSIIAVPTLAGATPYTVQKGDSYWSIAQKYGTTVANLQIANNQSGNQLFIGDTIQVPDTISQADKQLMAKLVHAEAKGEPYAGKVAVATVILNRVDHQEFPNTIRDVIYERSAGGHYAFTPVQNGQINTTYTSEDMKAVNEAIAFRGQGNGSIYFYNPKTSTSNWITTRETTITIGNHRFAK</sequence>
<feature type="chain" id="PRO_5037548989" evidence="1">
    <location>
        <begin position="27"/>
        <end position="196"/>
    </location>
</feature>
<protein>
    <submittedName>
        <fullName evidence="3">Cell wall hydrolase</fullName>
    </submittedName>
</protein>
<dbReference type="CDD" id="cd00118">
    <property type="entry name" value="LysM"/>
    <property type="match status" value="1"/>
</dbReference>
<dbReference type="RefSeq" id="WP_186870015.1">
    <property type="nucleotide sequence ID" value="NZ_JACOOL010000007.1"/>
</dbReference>
<dbReference type="PROSITE" id="PS51782">
    <property type="entry name" value="LYSM"/>
    <property type="match status" value="1"/>
</dbReference>
<dbReference type="Gene3D" id="1.10.10.2520">
    <property type="entry name" value="Cell wall hydrolase SleB, domain 1"/>
    <property type="match status" value="1"/>
</dbReference>
<dbReference type="Pfam" id="PF07486">
    <property type="entry name" value="Hydrolase_2"/>
    <property type="match status" value="1"/>
</dbReference>
<dbReference type="EMBL" id="JACOOL010000007">
    <property type="protein sequence ID" value="MBC5637303.1"/>
    <property type="molecule type" value="Genomic_DNA"/>
</dbReference>
<evidence type="ECO:0000313" key="4">
    <source>
        <dbReference type="Proteomes" id="UP000637359"/>
    </source>
</evidence>
<keyword evidence="4" id="KW-1185">Reference proteome</keyword>
<dbReference type="Gene3D" id="6.20.240.60">
    <property type="match status" value="1"/>
</dbReference>
<proteinExistence type="predicted"/>
<dbReference type="GO" id="GO:0016787">
    <property type="term" value="F:hydrolase activity"/>
    <property type="evidence" value="ECO:0007669"/>
    <property type="project" value="UniProtKB-KW"/>
</dbReference>
<dbReference type="InterPro" id="IPR018392">
    <property type="entry name" value="LysM"/>
</dbReference>
<dbReference type="Gene3D" id="3.10.350.10">
    <property type="entry name" value="LysM domain"/>
    <property type="match status" value="1"/>
</dbReference>
<dbReference type="Pfam" id="PF01476">
    <property type="entry name" value="LysM"/>
    <property type="match status" value="1"/>
</dbReference>
<reference evidence="3" key="1">
    <citation type="submission" date="2020-08" db="EMBL/GenBank/DDBJ databases">
        <title>Genome public.</title>
        <authorList>
            <person name="Liu C."/>
            <person name="Sun Q."/>
        </authorList>
    </citation>
    <scope>NUCLEOTIDE SEQUENCE</scope>
    <source>
        <strain evidence="3">BX22</strain>
    </source>
</reference>
<dbReference type="Proteomes" id="UP000637359">
    <property type="component" value="Unassembled WGS sequence"/>
</dbReference>
<evidence type="ECO:0000313" key="3">
    <source>
        <dbReference type="EMBL" id="MBC5637303.1"/>
    </source>
</evidence>
<accession>A0A923L6C8</accession>
<evidence type="ECO:0000259" key="2">
    <source>
        <dbReference type="PROSITE" id="PS51782"/>
    </source>
</evidence>
<dbReference type="InterPro" id="IPR036779">
    <property type="entry name" value="LysM_dom_sf"/>
</dbReference>
<keyword evidence="3" id="KW-0378">Hydrolase</keyword>
<feature type="domain" description="LysM" evidence="2">
    <location>
        <begin position="27"/>
        <end position="70"/>
    </location>
</feature>
<feature type="signal peptide" evidence="1">
    <location>
        <begin position="1"/>
        <end position="26"/>
    </location>
</feature>
<dbReference type="AlphaFoldDB" id="A0A923L6C8"/>
<organism evidence="3 4">
    <name type="scientific">Ornithinibacillus hominis</name>
    <dbReference type="NCBI Taxonomy" id="2763055"/>
    <lineage>
        <taxon>Bacteria</taxon>
        <taxon>Bacillati</taxon>
        <taxon>Bacillota</taxon>
        <taxon>Bacilli</taxon>
        <taxon>Bacillales</taxon>
        <taxon>Bacillaceae</taxon>
        <taxon>Ornithinibacillus</taxon>
    </lineage>
</organism>
<dbReference type="PANTHER" id="PTHR33734">
    <property type="entry name" value="LYSM DOMAIN-CONTAINING GPI-ANCHORED PROTEIN 2"/>
    <property type="match status" value="1"/>
</dbReference>
<dbReference type="PANTHER" id="PTHR33734:SF22">
    <property type="entry name" value="MEMBRANE-BOUND LYTIC MUREIN TRANSGLYCOSYLASE D"/>
    <property type="match status" value="1"/>
</dbReference>
<keyword evidence="1" id="KW-0732">Signal</keyword>
<comment type="caution">
    <text evidence="3">The sequence shown here is derived from an EMBL/GenBank/DDBJ whole genome shotgun (WGS) entry which is preliminary data.</text>
</comment>
<name>A0A923L6C8_9BACI</name>